<proteinExistence type="predicted"/>
<dbReference type="Proteomes" id="UP000535511">
    <property type="component" value="Unassembled WGS sequence"/>
</dbReference>
<feature type="transmembrane region" description="Helical" evidence="1">
    <location>
        <begin position="164"/>
        <end position="182"/>
    </location>
</feature>
<accession>A0A7Y9E9A1</accession>
<evidence type="ECO:0000256" key="1">
    <source>
        <dbReference type="SAM" id="Phobius"/>
    </source>
</evidence>
<dbReference type="AlphaFoldDB" id="A0A7Y9E9A1"/>
<sequence length="195" mass="20735">MSNDPLLWYLNRSTGLVLLVALTASTALGVLALGGRSGGGLPRFVTQSLHRNLALVSVTLLAAHVVSAVADSFVDIRWWQAVVPFGATYRPLWLGLGALSLDLVAVVVVTSLLRARMGHRAWHGIHLAAWACWVLAVGHGLGIGTDLGLTPADLFAVEHRWATLPTAVCVGVMLGVTVVRLWRGLWPGTDPEGAR</sequence>
<dbReference type="RefSeq" id="WP_179664818.1">
    <property type="nucleotide sequence ID" value="NZ_JACCBG010000001.1"/>
</dbReference>
<keyword evidence="1" id="KW-0472">Membrane</keyword>
<comment type="caution">
    <text evidence="2">The sequence shown here is derived from an EMBL/GenBank/DDBJ whole genome shotgun (WGS) entry which is preliminary data.</text>
</comment>
<name>A0A7Y9E9A1_9ACTN</name>
<feature type="transmembrane region" description="Helical" evidence="1">
    <location>
        <begin position="93"/>
        <end position="113"/>
    </location>
</feature>
<keyword evidence="1" id="KW-0812">Transmembrane</keyword>
<organism evidence="2 3">
    <name type="scientific">Nocardioides panaciterrulae</name>
    <dbReference type="NCBI Taxonomy" id="661492"/>
    <lineage>
        <taxon>Bacteria</taxon>
        <taxon>Bacillati</taxon>
        <taxon>Actinomycetota</taxon>
        <taxon>Actinomycetes</taxon>
        <taxon>Propionibacteriales</taxon>
        <taxon>Nocardioidaceae</taxon>
        <taxon>Nocardioides</taxon>
    </lineage>
</organism>
<feature type="transmembrane region" description="Helical" evidence="1">
    <location>
        <begin position="53"/>
        <end position="73"/>
    </location>
</feature>
<gene>
    <name evidence="2" type="ORF">BJZ21_003363</name>
</gene>
<feature type="transmembrane region" description="Helical" evidence="1">
    <location>
        <begin position="15"/>
        <end position="33"/>
    </location>
</feature>
<dbReference type="EMBL" id="JACCBG010000001">
    <property type="protein sequence ID" value="NYD43280.1"/>
    <property type="molecule type" value="Genomic_DNA"/>
</dbReference>
<evidence type="ECO:0000313" key="3">
    <source>
        <dbReference type="Proteomes" id="UP000535511"/>
    </source>
</evidence>
<feature type="transmembrane region" description="Helical" evidence="1">
    <location>
        <begin position="125"/>
        <end position="144"/>
    </location>
</feature>
<protein>
    <submittedName>
        <fullName evidence="2">Sulfoxide reductase heme-binding subunit YedZ</fullName>
    </submittedName>
</protein>
<keyword evidence="1" id="KW-1133">Transmembrane helix</keyword>
<keyword evidence="3" id="KW-1185">Reference proteome</keyword>
<reference evidence="2 3" key="1">
    <citation type="submission" date="2020-07" db="EMBL/GenBank/DDBJ databases">
        <title>Sequencing the genomes of 1000 actinobacteria strains.</title>
        <authorList>
            <person name="Klenk H.-P."/>
        </authorList>
    </citation>
    <scope>NUCLEOTIDE SEQUENCE [LARGE SCALE GENOMIC DNA]</scope>
    <source>
        <strain evidence="2 3">DSM 21350</strain>
    </source>
</reference>
<evidence type="ECO:0000313" key="2">
    <source>
        <dbReference type="EMBL" id="NYD43280.1"/>
    </source>
</evidence>